<dbReference type="PANTHER" id="PTHR10281:SF76">
    <property type="entry name" value="CALCUTTA CUP-RELATED"/>
    <property type="match status" value="1"/>
</dbReference>
<sequence length="142" mass="16071">MDGLNIIAKEIKEMQGRLSFYGYKVGVSQNGWERMYYENLIYQETFKFEKLLKKAYKTVKDDSNNNPVQEFTLEELAYFDGSNGKPAYVAIKGFVYDVSLNATWGGGSHFGLIAGKDLTAQFLGCHPREEVLRVLPKVGVVK</sequence>
<keyword evidence="4" id="KW-1185">Reference proteome</keyword>
<comment type="similarity">
    <text evidence="1">Belongs to the cytochrome b5 family. MAPR subfamily.</text>
</comment>
<evidence type="ECO:0000259" key="2">
    <source>
        <dbReference type="SMART" id="SM01117"/>
    </source>
</evidence>
<organism evidence="3 4">
    <name type="scientific">Desulfonispora thiosulfatigenes DSM 11270</name>
    <dbReference type="NCBI Taxonomy" id="656914"/>
    <lineage>
        <taxon>Bacteria</taxon>
        <taxon>Bacillati</taxon>
        <taxon>Bacillota</taxon>
        <taxon>Clostridia</taxon>
        <taxon>Eubacteriales</taxon>
        <taxon>Peptococcaceae</taxon>
        <taxon>Desulfonispora</taxon>
    </lineage>
</organism>
<evidence type="ECO:0000313" key="4">
    <source>
        <dbReference type="Proteomes" id="UP000192731"/>
    </source>
</evidence>
<gene>
    <name evidence="3" type="ORF">SAMN00017405_1323</name>
</gene>
<dbReference type="PANTHER" id="PTHR10281">
    <property type="entry name" value="MEMBRANE-ASSOCIATED PROGESTERONE RECEPTOR COMPONENT-RELATED"/>
    <property type="match status" value="1"/>
</dbReference>
<dbReference type="SMART" id="SM01117">
    <property type="entry name" value="Cyt-b5"/>
    <property type="match status" value="1"/>
</dbReference>
<dbReference type="Proteomes" id="UP000192731">
    <property type="component" value="Unassembled WGS sequence"/>
</dbReference>
<reference evidence="3 4" key="1">
    <citation type="submission" date="2017-04" db="EMBL/GenBank/DDBJ databases">
        <authorList>
            <person name="Afonso C.L."/>
            <person name="Miller P.J."/>
            <person name="Scott M.A."/>
            <person name="Spackman E."/>
            <person name="Goraichik I."/>
            <person name="Dimitrov K.M."/>
            <person name="Suarez D.L."/>
            <person name="Swayne D.E."/>
        </authorList>
    </citation>
    <scope>NUCLEOTIDE SEQUENCE [LARGE SCALE GENOMIC DNA]</scope>
    <source>
        <strain evidence="3 4">DSM 11270</strain>
    </source>
</reference>
<dbReference type="InterPro" id="IPR001199">
    <property type="entry name" value="Cyt_B5-like_heme/steroid-bd"/>
</dbReference>
<dbReference type="RefSeq" id="WP_200805890.1">
    <property type="nucleotide sequence ID" value="NZ_FWWT01000017.1"/>
</dbReference>
<dbReference type="Gene3D" id="3.10.120.10">
    <property type="entry name" value="Cytochrome b5-like heme/steroid binding domain"/>
    <property type="match status" value="1"/>
</dbReference>
<dbReference type="STRING" id="656914.SAMN00017405_1323"/>
<dbReference type="SUPFAM" id="SSF55856">
    <property type="entry name" value="Cytochrome b5-like heme/steroid binding domain"/>
    <property type="match status" value="1"/>
</dbReference>
<dbReference type="AlphaFoldDB" id="A0A1W1VBB0"/>
<dbReference type="EMBL" id="FWWT01000017">
    <property type="protein sequence ID" value="SMB90513.1"/>
    <property type="molecule type" value="Genomic_DNA"/>
</dbReference>
<dbReference type="Pfam" id="PF00173">
    <property type="entry name" value="Cyt-b5"/>
    <property type="match status" value="1"/>
</dbReference>
<dbReference type="InterPro" id="IPR050577">
    <property type="entry name" value="MAPR/NEUFC/NENF-like"/>
</dbReference>
<name>A0A1W1VBB0_DESTI</name>
<accession>A0A1W1VBB0</accession>
<protein>
    <submittedName>
        <fullName evidence="3">Predicted heme/steroid binding protein</fullName>
    </submittedName>
</protein>
<proteinExistence type="inferred from homology"/>
<dbReference type="InterPro" id="IPR036400">
    <property type="entry name" value="Cyt_B5-like_heme/steroid_sf"/>
</dbReference>
<feature type="domain" description="Cytochrome b5 heme-binding" evidence="2">
    <location>
        <begin position="71"/>
        <end position="142"/>
    </location>
</feature>
<evidence type="ECO:0000256" key="1">
    <source>
        <dbReference type="ARBA" id="ARBA00038357"/>
    </source>
</evidence>
<evidence type="ECO:0000313" key="3">
    <source>
        <dbReference type="EMBL" id="SMB90513.1"/>
    </source>
</evidence>